<organism evidence="2 3">
    <name type="scientific">Plasmodiophora brassicae</name>
    <name type="common">Clubroot disease agent</name>
    <dbReference type="NCBI Taxonomy" id="37360"/>
    <lineage>
        <taxon>Eukaryota</taxon>
        <taxon>Sar</taxon>
        <taxon>Rhizaria</taxon>
        <taxon>Endomyxa</taxon>
        <taxon>Phytomyxea</taxon>
        <taxon>Plasmodiophorida</taxon>
        <taxon>Plasmodiophoridae</taxon>
        <taxon>Plasmodiophora</taxon>
    </lineage>
</organism>
<reference evidence="2 3" key="1">
    <citation type="submission" date="2015-02" db="EMBL/GenBank/DDBJ databases">
        <authorList>
            <person name="Chooi Y.-H."/>
        </authorList>
    </citation>
    <scope>NUCLEOTIDE SEQUENCE [LARGE SCALE GENOMIC DNA]</scope>
    <source>
        <strain evidence="2">E3</strain>
    </source>
</reference>
<gene>
    <name evidence="2" type="ORF">PBRA_001100</name>
</gene>
<name>A0A0G4IV49_PLABS</name>
<evidence type="ECO:0000313" key="2">
    <source>
        <dbReference type="EMBL" id="CEO99193.1"/>
    </source>
</evidence>
<accession>A0A0G4IV49</accession>
<feature type="compositionally biased region" description="Basic and acidic residues" evidence="1">
    <location>
        <begin position="34"/>
        <end position="54"/>
    </location>
</feature>
<feature type="region of interest" description="Disordered" evidence="1">
    <location>
        <begin position="1"/>
        <end position="126"/>
    </location>
</feature>
<protein>
    <submittedName>
        <fullName evidence="2">Uncharacterized protein</fullName>
    </submittedName>
</protein>
<dbReference type="EMBL" id="CDSF01000090">
    <property type="protein sequence ID" value="CEO99193.1"/>
    <property type="molecule type" value="Genomic_DNA"/>
</dbReference>
<dbReference type="Proteomes" id="UP000039324">
    <property type="component" value="Unassembled WGS sequence"/>
</dbReference>
<proteinExistence type="predicted"/>
<sequence>MSLPALDTDADTSGGLDRGPAANGHQGRNQAQVDDGRRGRDPHDCHQERQEARQNRGGNHAPHQDDRGADRGQVPAFLAFRVEPYDPPPQARPRRHRTHQQTKAAPLTPTGRAAVTDAAGGASDPS</sequence>
<dbReference type="AlphaFoldDB" id="A0A0G4IV49"/>
<keyword evidence="3" id="KW-1185">Reference proteome</keyword>
<evidence type="ECO:0000313" key="3">
    <source>
        <dbReference type="Proteomes" id="UP000039324"/>
    </source>
</evidence>
<evidence type="ECO:0000256" key="1">
    <source>
        <dbReference type="SAM" id="MobiDB-lite"/>
    </source>
</evidence>